<organism evidence="1 2">
    <name type="scientific">Fusarium solani</name>
    <name type="common">Filamentous fungus</name>
    <dbReference type="NCBI Taxonomy" id="169388"/>
    <lineage>
        <taxon>Eukaryota</taxon>
        <taxon>Fungi</taxon>
        <taxon>Dikarya</taxon>
        <taxon>Ascomycota</taxon>
        <taxon>Pezizomycotina</taxon>
        <taxon>Sordariomycetes</taxon>
        <taxon>Hypocreomycetidae</taxon>
        <taxon>Hypocreales</taxon>
        <taxon>Nectriaceae</taxon>
        <taxon>Fusarium</taxon>
        <taxon>Fusarium solani species complex</taxon>
    </lineage>
</organism>
<proteinExistence type="predicted"/>
<gene>
    <name evidence="1" type="ORF">B0J15DRAFT_193864</name>
</gene>
<comment type="caution">
    <text evidence="1">The sequence shown here is derived from an EMBL/GenBank/DDBJ whole genome shotgun (WGS) entry which is preliminary data.</text>
</comment>
<evidence type="ECO:0000313" key="2">
    <source>
        <dbReference type="Proteomes" id="UP000736672"/>
    </source>
</evidence>
<keyword evidence="2" id="KW-1185">Reference proteome</keyword>
<dbReference type="EMBL" id="JAGTJS010000003">
    <property type="protein sequence ID" value="KAH7273060.1"/>
    <property type="molecule type" value="Genomic_DNA"/>
</dbReference>
<name>A0A9P9L1R8_FUSSL</name>
<evidence type="ECO:0000313" key="1">
    <source>
        <dbReference type="EMBL" id="KAH7273060.1"/>
    </source>
</evidence>
<protein>
    <submittedName>
        <fullName evidence="1">Uncharacterized protein</fullName>
    </submittedName>
</protein>
<dbReference type="Proteomes" id="UP000736672">
    <property type="component" value="Unassembled WGS sequence"/>
</dbReference>
<reference evidence="1" key="1">
    <citation type="journal article" date="2021" name="Nat. Commun.">
        <title>Genetic determinants of endophytism in the Arabidopsis root mycobiome.</title>
        <authorList>
            <person name="Mesny F."/>
            <person name="Miyauchi S."/>
            <person name="Thiergart T."/>
            <person name="Pickel B."/>
            <person name="Atanasova L."/>
            <person name="Karlsson M."/>
            <person name="Huettel B."/>
            <person name="Barry K.W."/>
            <person name="Haridas S."/>
            <person name="Chen C."/>
            <person name="Bauer D."/>
            <person name="Andreopoulos W."/>
            <person name="Pangilinan J."/>
            <person name="LaButti K."/>
            <person name="Riley R."/>
            <person name="Lipzen A."/>
            <person name="Clum A."/>
            <person name="Drula E."/>
            <person name="Henrissat B."/>
            <person name="Kohler A."/>
            <person name="Grigoriev I.V."/>
            <person name="Martin F.M."/>
            <person name="Hacquard S."/>
        </authorList>
    </citation>
    <scope>NUCLEOTIDE SEQUENCE</scope>
    <source>
        <strain evidence="1">FSSC 5 MPI-SDFR-AT-0091</strain>
    </source>
</reference>
<accession>A0A9P9L1R8</accession>
<dbReference type="AlphaFoldDB" id="A0A9P9L1R8"/>
<sequence length="206" mass="23087">MLYRTFRLVSSSHEQYICGLIIRSLVARPQVGQSTGAISLYNWNLIARPLQTYMDAGYGRSFAGLLKETRTLLELPPAVGGRLDAALSPMPSGTGLNTLVLTLIPRVRLVDATVPSTVPNNRSSPLPWISGSQEDEPARQRLSRCCLPHLTEVRLTRDRYRPENFEMVELGPLLLHSTLKILRACKLECKGRHVSELKWPDRVSKL</sequence>
<dbReference type="OrthoDB" id="10413570at2759"/>